<evidence type="ECO:0000259" key="12">
    <source>
        <dbReference type="SMART" id="SM01002"/>
    </source>
</evidence>
<keyword evidence="5" id="KW-0521">NADP</keyword>
<protein>
    <recommendedName>
        <fullName evidence="9">NAD(P) transhydrogenase subunit alpha part 1</fullName>
        <ecNumber evidence="3">7.1.1.1</ecNumber>
    </recommendedName>
    <alternativeName>
        <fullName evidence="11">Nicotinamide nucleotide transhydrogenase subunit alpha 1</fullName>
    </alternativeName>
    <alternativeName>
        <fullName evidence="10">Pyridine nucleotide transhydrogenase subunit alpha 1</fullName>
    </alternativeName>
</protein>
<gene>
    <name evidence="14" type="ORF">A3F83_05430</name>
</gene>
<dbReference type="InterPro" id="IPR007886">
    <property type="entry name" value="AlaDH/PNT_N"/>
</dbReference>
<feature type="domain" description="Alanine dehydrogenase/pyridine nucleotide transhydrogenase N-terminal" evidence="13">
    <location>
        <begin position="4"/>
        <end position="145"/>
    </location>
</feature>
<evidence type="ECO:0000313" key="15">
    <source>
        <dbReference type="Proteomes" id="UP000179129"/>
    </source>
</evidence>
<dbReference type="Pfam" id="PF01262">
    <property type="entry name" value="AlaDh_PNT_C"/>
    <property type="match status" value="1"/>
</dbReference>
<keyword evidence="7" id="KW-0520">NAD</keyword>
<dbReference type="CDD" id="cd05304">
    <property type="entry name" value="Rubrum_tdh"/>
    <property type="match status" value="1"/>
</dbReference>
<dbReference type="InterPro" id="IPR036291">
    <property type="entry name" value="NAD(P)-bd_dom_sf"/>
</dbReference>
<comment type="caution">
    <text evidence="14">The sequence shown here is derived from an EMBL/GenBank/DDBJ whole genome shotgun (WGS) entry which is preliminary data.</text>
</comment>
<dbReference type="PANTHER" id="PTHR10160:SF19">
    <property type="entry name" value="PROTON-TRANSLOCATING NAD(P)(+) TRANSHYDROGENASE"/>
    <property type="match status" value="1"/>
</dbReference>
<evidence type="ECO:0000256" key="6">
    <source>
        <dbReference type="ARBA" id="ARBA00022967"/>
    </source>
</evidence>
<dbReference type="EC" id="7.1.1.1" evidence="3"/>
<evidence type="ECO:0000256" key="9">
    <source>
        <dbReference type="ARBA" id="ARBA00071353"/>
    </source>
</evidence>
<dbReference type="EMBL" id="MFIX01000212">
    <property type="protein sequence ID" value="OGG01295.1"/>
    <property type="molecule type" value="Genomic_DNA"/>
</dbReference>
<dbReference type="PANTHER" id="PTHR10160">
    <property type="entry name" value="NAD(P) TRANSHYDROGENASE"/>
    <property type="match status" value="1"/>
</dbReference>
<evidence type="ECO:0000256" key="11">
    <source>
        <dbReference type="ARBA" id="ARBA00084087"/>
    </source>
</evidence>
<comment type="catalytic activity">
    <reaction evidence="8">
        <text>NAD(+) + NADPH + H(+)(in) = NADH + NADP(+) + H(+)(out)</text>
        <dbReference type="Rhea" id="RHEA:47992"/>
        <dbReference type="ChEBI" id="CHEBI:15378"/>
        <dbReference type="ChEBI" id="CHEBI:57540"/>
        <dbReference type="ChEBI" id="CHEBI:57783"/>
        <dbReference type="ChEBI" id="CHEBI:57945"/>
        <dbReference type="ChEBI" id="CHEBI:58349"/>
        <dbReference type="EC" id="7.1.1.1"/>
    </reaction>
</comment>
<dbReference type="Pfam" id="PF05222">
    <property type="entry name" value="AlaDh_PNT_N"/>
    <property type="match status" value="1"/>
</dbReference>
<evidence type="ECO:0000256" key="10">
    <source>
        <dbReference type="ARBA" id="ARBA00076996"/>
    </source>
</evidence>
<evidence type="ECO:0000259" key="13">
    <source>
        <dbReference type="SMART" id="SM01003"/>
    </source>
</evidence>
<evidence type="ECO:0000256" key="7">
    <source>
        <dbReference type="ARBA" id="ARBA00023027"/>
    </source>
</evidence>
<evidence type="ECO:0000256" key="2">
    <source>
        <dbReference type="ARBA" id="ARBA00005689"/>
    </source>
</evidence>
<dbReference type="GO" id="GO:0050661">
    <property type="term" value="F:NADP binding"/>
    <property type="evidence" value="ECO:0007669"/>
    <property type="project" value="TreeGrafter"/>
</dbReference>
<keyword evidence="4" id="KW-0547">Nucleotide-binding</keyword>
<dbReference type="InterPro" id="IPR008143">
    <property type="entry name" value="Ala_DH/PNT_CS2"/>
</dbReference>
<dbReference type="STRING" id="1817867.A3F83_05430"/>
<sequence length="391" mass="41770">MIVGIPKETFPGQRQVSVVPDGLAALSKAGLEVLVQAGSGAEAGYADELYSAKGAKIVQSRTELFQKAEIILQYQACGANPEKGPEDLELLRPGQVVIAFLDPLGSADQIKKLAERKATGFSMELMPRITKAQSMDALSSQASLAGYKAVILAAEKLPQIFPMMMTAAGTISPARVFVIGAGVAGLQAIATARRLGAVVSGYDVRPAVKDQVESLGAKFVEMALETGKSEDAGGYAKAMDENFYRRQRELMTKVVAENHVVITTAAVPGKKAPILITGEMVKGMRPGSIIVDLAAERGGNCELTRPGENVEVEGVTIMGPVNLTSTVPHHSSQMYSKNITTFLIHMAKEGQLKYDLSDEITRETLVTRDGEILEPRVREILHLPPLATGTK</sequence>
<proteinExistence type="inferred from homology"/>
<dbReference type="GO" id="GO:0016491">
    <property type="term" value="F:oxidoreductase activity"/>
    <property type="evidence" value="ECO:0007669"/>
    <property type="project" value="InterPro"/>
</dbReference>
<feature type="domain" description="Alanine dehydrogenase/pyridine nucleotide transhydrogenase NAD(H)-binding" evidence="12">
    <location>
        <begin position="154"/>
        <end position="319"/>
    </location>
</feature>
<organism evidence="14 15">
    <name type="scientific">Candidatus Glassbacteria bacterium RIFCSPLOWO2_12_FULL_58_11</name>
    <dbReference type="NCBI Taxonomy" id="1817867"/>
    <lineage>
        <taxon>Bacteria</taxon>
        <taxon>Candidatus Glassiibacteriota</taxon>
    </lineage>
</organism>
<dbReference type="SUPFAM" id="SSF51735">
    <property type="entry name" value="NAD(P)-binding Rossmann-fold domains"/>
    <property type="match status" value="1"/>
</dbReference>
<name>A0A1F5YMB8_9BACT</name>
<dbReference type="AlphaFoldDB" id="A0A1F5YMB8"/>
<evidence type="ECO:0000256" key="8">
    <source>
        <dbReference type="ARBA" id="ARBA00048202"/>
    </source>
</evidence>
<dbReference type="GO" id="GO:0006740">
    <property type="term" value="P:NADPH regeneration"/>
    <property type="evidence" value="ECO:0007669"/>
    <property type="project" value="TreeGrafter"/>
</dbReference>
<evidence type="ECO:0000313" key="14">
    <source>
        <dbReference type="EMBL" id="OGG01295.1"/>
    </source>
</evidence>
<reference evidence="14 15" key="1">
    <citation type="journal article" date="2016" name="Nat. Commun.">
        <title>Thousands of microbial genomes shed light on interconnected biogeochemical processes in an aquifer system.</title>
        <authorList>
            <person name="Anantharaman K."/>
            <person name="Brown C.T."/>
            <person name="Hug L.A."/>
            <person name="Sharon I."/>
            <person name="Castelle C.J."/>
            <person name="Probst A.J."/>
            <person name="Thomas B.C."/>
            <person name="Singh A."/>
            <person name="Wilkins M.J."/>
            <person name="Karaoz U."/>
            <person name="Brodie E.L."/>
            <person name="Williams K.H."/>
            <person name="Hubbard S.S."/>
            <person name="Banfield J.F."/>
        </authorList>
    </citation>
    <scope>NUCLEOTIDE SEQUENCE [LARGE SCALE GENOMIC DNA]</scope>
</reference>
<dbReference type="Gene3D" id="3.40.50.720">
    <property type="entry name" value="NAD(P)-binding Rossmann-like Domain"/>
    <property type="match status" value="2"/>
</dbReference>
<dbReference type="SMART" id="SM01003">
    <property type="entry name" value="AlaDh_PNT_N"/>
    <property type="match status" value="1"/>
</dbReference>
<evidence type="ECO:0000256" key="1">
    <source>
        <dbReference type="ARBA" id="ARBA00003943"/>
    </source>
</evidence>
<dbReference type="SMART" id="SM01002">
    <property type="entry name" value="AlaDh_PNT_C"/>
    <property type="match status" value="1"/>
</dbReference>
<keyword evidence="6" id="KW-1278">Translocase</keyword>
<evidence type="ECO:0000256" key="3">
    <source>
        <dbReference type="ARBA" id="ARBA00012943"/>
    </source>
</evidence>
<dbReference type="InterPro" id="IPR007698">
    <property type="entry name" value="AlaDH/PNT_NAD(H)-bd"/>
</dbReference>
<dbReference type="Proteomes" id="UP000179129">
    <property type="component" value="Unassembled WGS sequence"/>
</dbReference>
<dbReference type="GO" id="GO:0005886">
    <property type="term" value="C:plasma membrane"/>
    <property type="evidence" value="ECO:0007669"/>
    <property type="project" value="TreeGrafter"/>
</dbReference>
<evidence type="ECO:0000256" key="4">
    <source>
        <dbReference type="ARBA" id="ARBA00022741"/>
    </source>
</evidence>
<dbReference type="GO" id="GO:0008750">
    <property type="term" value="F:proton-translocating NAD(P)+ transhydrogenase activity"/>
    <property type="evidence" value="ECO:0007669"/>
    <property type="project" value="UniProtKB-EC"/>
</dbReference>
<dbReference type="FunFam" id="3.40.50.720:FF:000188">
    <property type="entry name" value="NAD(P) transhydrogenase alpha subunit 1"/>
    <property type="match status" value="1"/>
</dbReference>
<accession>A0A1F5YMB8</accession>
<comment type="similarity">
    <text evidence="2">Belongs to the AlaDH/PNT family.</text>
</comment>
<comment type="function">
    <text evidence="1">The transhydrogenation between NADH and NADP is coupled to respiration and ATP hydrolysis and functions as a proton pump across the membrane.</text>
</comment>
<dbReference type="SUPFAM" id="SSF52283">
    <property type="entry name" value="Formate/glycerate dehydrogenase catalytic domain-like"/>
    <property type="match status" value="1"/>
</dbReference>
<dbReference type="PROSITE" id="PS00837">
    <property type="entry name" value="ALADH_PNT_2"/>
    <property type="match status" value="1"/>
</dbReference>
<evidence type="ECO:0000256" key="5">
    <source>
        <dbReference type="ARBA" id="ARBA00022857"/>
    </source>
</evidence>
<dbReference type="NCBIfam" id="NF006942">
    <property type="entry name" value="PRK09424.1"/>
    <property type="match status" value="1"/>
</dbReference>